<dbReference type="Pfam" id="PF12802">
    <property type="entry name" value="MarR_2"/>
    <property type="match status" value="1"/>
</dbReference>
<comment type="caution">
    <text evidence="2">The sequence shown here is derived from an EMBL/GenBank/DDBJ whole genome shotgun (WGS) entry which is preliminary data.</text>
</comment>
<dbReference type="Proteomes" id="UP000072189">
    <property type="component" value="Unassembled WGS sequence"/>
</dbReference>
<proteinExistence type="predicted"/>
<organism evidence="2 3">
    <name type="scientific">Microbacterium testaceum</name>
    <name type="common">Aureobacterium testaceum</name>
    <name type="synonym">Brevibacterium testaceum</name>
    <dbReference type="NCBI Taxonomy" id="2033"/>
    <lineage>
        <taxon>Bacteria</taxon>
        <taxon>Bacillati</taxon>
        <taxon>Actinomycetota</taxon>
        <taxon>Actinomycetes</taxon>
        <taxon>Micrococcales</taxon>
        <taxon>Microbacteriaceae</taxon>
        <taxon>Microbacterium</taxon>
    </lineage>
</organism>
<reference evidence="2 3" key="1">
    <citation type="journal article" date="2016" name="Front. Microbiol.">
        <title>Genomic Resource of Rice Seed Associated Bacteria.</title>
        <authorList>
            <person name="Midha S."/>
            <person name="Bansal K."/>
            <person name="Sharma S."/>
            <person name="Kumar N."/>
            <person name="Patil P.P."/>
            <person name="Chaudhry V."/>
            <person name="Patil P.B."/>
        </authorList>
    </citation>
    <scope>NUCLEOTIDE SEQUENCE [LARGE SCALE GENOMIC DNA]</scope>
    <source>
        <strain evidence="2 3">RSA3</strain>
    </source>
</reference>
<dbReference type="PATRIC" id="fig|2033.7.peg.1180"/>
<accession>A0A147FCL3</accession>
<dbReference type="PANTHER" id="PTHR33164">
    <property type="entry name" value="TRANSCRIPTIONAL REGULATOR, MARR FAMILY"/>
    <property type="match status" value="1"/>
</dbReference>
<dbReference type="InterPro" id="IPR039422">
    <property type="entry name" value="MarR/SlyA-like"/>
</dbReference>
<dbReference type="GO" id="GO:0003700">
    <property type="term" value="F:DNA-binding transcription factor activity"/>
    <property type="evidence" value="ECO:0007669"/>
    <property type="project" value="InterPro"/>
</dbReference>
<dbReference type="PROSITE" id="PS50995">
    <property type="entry name" value="HTH_MARR_2"/>
    <property type="match status" value="1"/>
</dbReference>
<dbReference type="RefSeq" id="WP_058612890.1">
    <property type="nucleotide sequence ID" value="NZ_LDRV01000002.1"/>
</dbReference>
<dbReference type="PANTHER" id="PTHR33164:SF43">
    <property type="entry name" value="HTH-TYPE TRANSCRIPTIONAL REPRESSOR YETL"/>
    <property type="match status" value="1"/>
</dbReference>
<dbReference type="SMART" id="SM00347">
    <property type="entry name" value="HTH_MARR"/>
    <property type="match status" value="1"/>
</dbReference>
<dbReference type="PRINTS" id="PR00598">
    <property type="entry name" value="HTHMARR"/>
</dbReference>
<evidence type="ECO:0000259" key="1">
    <source>
        <dbReference type="PROSITE" id="PS50995"/>
    </source>
</evidence>
<protein>
    <recommendedName>
        <fullName evidence="1">HTH marR-type domain-containing protein</fullName>
    </recommendedName>
</protein>
<dbReference type="InterPro" id="IPR000835">
    <property type="entry name" value="HTH_MarR-typ"/>
</dbReference>
<name>A0A147FCL3_MICTE</name>
<sequence length="158" mass="17318">MENVEGASGQQPARLRQTPSWLITQTATLTHRLVSTALAEVGATRYHYAVLSALDEFGPTSQAELARRCHIDRSDMVAAINDLTAGHFVERRQDPADRRQNLVTLTDTGQGRLEQISDVLDGVQNDLLGSLGKNERDTLAATLRRVLDHQATESSDPS</sequence>
<dbReference type="InterPro" id="IPR036388">
    <property type="entry name" value="WH-like_DNA-bd_sf"/>
</dbReference>
<evidence type="ECO:0000313" key="3">
    <source>
        <dbReference type="Proteomes" id="UP000072189"/>
    </source>
</evidence>
<dbReference type="AlphaFoldDB" id="A0A147FCL3"/>
<dbReference type="InterPro" id="IPR036390">
    <property type="entry name" value="WH_DNA-bd_sf"/>
</dbReference>
<dbReference type="SUPFAM" id="SSF46785">
    <property type="entry name" value="Winged helix' DNA-binding domain"/>
    <property type="match status" value="1"/>
</dbReference>
<gene>
    <name evidence="2" type="ORF">RSA3_00465</name>
</gene>
<evidence type="ECO:0000313" key="2">
    <source>
        <dbReference type="EMBL" id="KTS14285.1"/>
    </source>
</evidence>
<dbReference type="GO" id="GO:0006950">
    <property type="term" value="P:response to stress"/>
    <property type="evidence" value="ECO:0007669"/>
    <property type="project" value="TreeGrafter"/>
</dbReference>
<dbReference type="Gene3D" id="1.10.10.10">
    <property type="entry name" value="Winged helix-like DNA-binding domain superfamily/Winged helix DNA-binding domain"/>
    <property type="match status" value="1"/>
</dbReference>
<dbReference type="EMBL" id="LDRV01000002">
    <property type="protein sequence ID" value="KTS14285.1"/>
    <property type="molecule type" value="Genomic_DNA"/>
</dbReference>
<feature type="domain" description="HTH marR-type" evidence="1">
    <location>
        <begin position="1"/>
        <end position="148"/>
    </location>
</feature>